<evidence type="ECO:0000313" key="9">
    <source>
        <dbReference type="Proteomes" id="UP000596661"/>
    </source>
</evidence>
<feature type="transmembrane region" description="Helical" evidence="6">
    <location>
        <begin position="16"/>
        <end position="37"/>
    </location>
</feature>
<evidence type="ECO:0000256" key="4">
    <source>
        <dbReference type="ARBA" id="ARBA00022989"/>
    </source>
</evidence>
<feature type="transmembrane region" description="Helical" evidence="6">
    <location>
        <begin position="85"/>
        <end position="104"/>
    </location>
</feature>
<evidence type="ECO:0000256" key="1">
    <source>
        <dbReference type="ARBA" id="ARBA00004141"/>
    </source>
</evidence>
<dbReference type="OrthoDB" id="5788137at2759"/>
<feature type="domain" description="3-oxo-5-alpha-steroid 4-dehydrogenase C-terminal" evidence="7">
    <location>
        <begin position="150"/>
        <end position="287"/>
    </location>
</feature>
<feature type="transmembrane region" description="Helical" evidence="6">
    <location>
        <begin position="246"/>
        <end position="263"/>
    </location>
</feature>
<evidence type="ECO:0000313" key="8">
    <source>
        <dbReference type="EnsemblPlants" id="cds.evm.model.02.1955"/>
    </source>
</evidence>
<sequence>MESIILKLVFPPPPSIFLNTLSLINIPSMALGGLSELRGNNMPYSKFFITNNNNNNNNVNATNLQKQSSSQEKKTTEEVKVSSRLGMLICYTPAFLATLAFYLLFPQESYSLRMLLLNSALALHFFKRIFEVLCVHKYSGNMDLKTAVIIGTGYLSSTASMIYAQHLSQGLGEPTIDLKYIGSLLFLIGLSGNFYHHYLLSQLREKGEKKYKIPKGGLFGLVICPHYMFEIIEFLGFFFISQTLHSFSIAIGTMFYLGGRSVATRQWYLTKFEDFPQHVKALIPYLF</sequence>
<evidence type="ECO:0000256" key="6">
    <source>
        <dbReference type="SAM" id="Phobius"/>
    </source>
</evidence>
<keyword evidence="4 6" id="KW-1133">Transmembrane helix</keyword>
<dbReference type="GO" id="GO:0006629">
    <property type="term" value="P:lipid metabolic process"/>
    <property type="evidence" value="ECO:0007669"/>
    <property type="project" value="InterPro"/>
</dbReference>
<dbReference type="EnsemblPlants" id="evm.model.02.1955">
    <property type="protein sequence ID" value="cds.evm.model.02.1955"/>
    <property type="gene ID" value="evm.TU.02.1955"/>
</dbReference>
<dbReference type="Proteomes" id="UP000596661">
    <property type="component" value="Chromosome 2"/>
</dbReference>
<dbReference type="AlphaFoldDB" id="A0A803NVR4"/>
<evidence type="ECO:0000259" key="7">
    <source>
        <dbReference type="Pfam" id="PF02544"/>
    </source>
</evidence>
<keyword evidence="3 6" id="KW-0812">Transmembrane</keyword>
<reference evidence="8" key="1">
    <citation type="submission" date="2018-11" db="EMBL/GenBank/DDBJ databases">
        <authorList>
            <person name="Grassa J C."/>
        </authorList>
    </citation>
    <scope>NUCLEOTIDE SEQUENCE [LARGE SCALE GENOMIC DNA]</scope>
</reference>
<dbReference type="PANTHER" id="PTHR10556">
    <property type="entry name" value="3-OXO-5-ALPHA-STEROID 4-DEHYDROGENASE"/>
    <property type="match status" value="1"/>
</dbReference>
<name>A0A803NVR4_CANSA</name>
<accession>A0A803NVR4</accession>
<dbReference type="PROSITE" id="PS50244">
    <property type="entry name" value="S5A_REDUCTASE"/>
    <property type="match status" value="1"/>
</dbReference>
<comment type="similarity">
    <text evidence="2">Belongs to the steroid 5-alpha reductase family.</text>
</comment>
<dbReference type="InterPro" id="IPR039357">
    <property type="entry name" value="SRD5A/TECR"/>
</dbReference>
<evidence type="ECO:0000256" key="2">
    <source>
        <dbReference type="ARBA" id="ARBA00007742"/>
    </source>
</evidence>
<feature type="transmembrane region" description="Helical" evidence="6">
    <location>
        <begin position="110"/>
        <end position="126"/>
    </location>
</feature>
<feature type="transmembrane region" description="Helical" evidence="6">
    <location>
        <begin position="147"/>
        <end position="166"/>
    </location>
</feature>
<evidence type="ECO:0000256" key="5">
    <source>
        <dbReference type="ARBA" id="ARBA00023136"/>
    </source>
</evidence>
<comment type="subcellular location">
    <subcellularLocation>
        <location evidence="1">Membrane</location>
        <topology evidence="1">Multi-pass membrane protein</topology>
    </subcellularLocation>
</comment>
<evidence type="ECO:0000256" key="3">
    <source>
        <dbReference type="ARBA" id="ARBA00022692"/>
    </source>
</evidence>
<dbReference type="OMA" id="KFWHVVA"/>
<reference evidence="8" key="2">
    <citation type="submission" date="2021-03" db="UniProtKB">
        <authorList>
            <consortium name="EnsemblPlants"/>
        </authorList>
    </citation>
    <scope>IDENTIFICATION</scope>
</reference>
<dbReference type="GO" id="GO:0016020">
    <property type="term" value="C:membrane"/>
    <property type="evidence" value="ECO:0007669"/>
    <property type="project" value="UniProtKB-SubCell"/>
</dbReference>
<dbReference type="EMBL" id="UZAU01000228">
    <property type="status" value="NOT_ANNOTATED_CDS"/>
    <property type="molecule type" value="Genomic_DNA"/>
</dbReference>
<dbReference type="GO" id="GO:0016627">
    <property type="term" value="F:oxidoreductase activity, acting on the CH-CH group of donors"/>
    <property type="evidence" value="ECO:0007669"/>
    <property type="project" value="InterPro"/>
</dbReference>
<dbReference type="Pfam" id="PF02544">
    <property type="entry name" value="Steroid_dh"/>
    <property type="match status" value="1"/>
</dbReference>
<proteinExistence type="inferred from homology"/>
<feature type="transmembrane region" description="Helical" evidence="6">
    <location>
        <begin position="217"/>
        <end position="240"/>
    </location>
</feature>
<keyword evidence="5 6" id="KW-0472">Membrane</keyword>
<dbReference type="InterPro" id="IPR001104">
    <property type="entry name" value="3-oxo-5_a-steroid_4-DH_C"/>
</dbReference>
<organism evidence="8 9">
    <name type="scientific">Cannabis sativa</name>
    <name type="common">Hemp</name>
    <name type="synonym">Marijuana</name>
    <dbReference type="NCBI Taxonomy" id="3483"/>
    <lineage>
        <taxon>Eukaryota</taxon>
        <taxon>Viridiplantae</taxon>
        <taxon>Streptophyta</taxon>
        <taxon>Embryophyta</taxon>
        <taxon>Tracheophyta</taxon>
        <taxon>Spermatophyta</taxon>
        <taxon>Magnoliopsida</taxon>
        <taxon>eudicotyledons</taxon>
        <taxon>Gunneridae</taxon>
        <taxon>Pentapetalae</taxon>
        <taxon>rosids</taxon>
        <taxon>fabids</taxon>
        <taxon>Rosales</taxon>
        <taxon>Cannabaceae</taxon>
        <taxon>Cannabis</taxon>
    </lineage>
</organism>
<keyword evidence="9" id="KW-1185">Reference proteome</keyword>
<dbReference type="Gramene" id="evm.model.02.1955">
    <property type="protein sequence ID" value="cds.evm.model.02.1955"/>
    <property type="gene ID" value="evm.TU.02.1955"/>
</dbReference>
<dbReference type="PANTHER" id="PTHR10556:SF35">
    <property type="entry name" value="3-OXO-5-ALPHA-STEROID 4-DEHYDROGENASE FAMILY PROTEIN"/>
    <property type="match status" value="1"/>
</dbReference>
<dbReference type="FunFam" id="1.20.120.1630:FF:000017">
    <property type="entry name" value="3-oxo-5-alpha-steroid 4-dehydrogenase family protein"/>
    <property type="match status" value="1"/>
</dbReference>
<protein>
    <recommendedName>
        <fullName evidence="7">3-oxo-5-alpha-steroid 4-dehydrogenase C-terminal domain-containing protein</fullName>
    </recommendedName>
</protein>
<feature type="transmembrane region" description="Helical" evidence="6">
    <location>
        <begin position="178"/>
        <end position="196"/>
    </location>
</feature>